<evidence type="ECO:0000313" key="6">
    <source>
        <dbReference type="EMBL" id="MFD1193408.1"/>
    </source>
</evidence>
<keyword evidence="6" id="KW-0418">Kinase</keyword>
<evidence type="ECO:0000256" key="1">
    <source>
        <dbReference type="ARBA" id="ARBA00009670"/>
    </source>
</evidence>
<comment type="similarity">
    <text evidence="1">Belongs to the protein kinase superfamily. ADCK protein kinase family.</text>
</comment>
<evidence type="ECO:0000256" key="2">
    <source>
        <dbReference type="ARBA" id="ARBA00022679"/>
    </source>
</evidence>
<protein>
    <submittedName>
        <fullName evidence="6">ABC1 kinase family protein</fullName>
        <ecNumber evidence="6">2.7.-.-</ecNumber>
    </submittedName>
</protein>
<evidence type="ECO:0000256" key="4">
    <source>
        <dbReference type="ARBA" id="ARBA00022840"/>
    </source>
</evidence>
<evidence type="ECO:0000259" key="5">
    <source>
        <dbReference type="Pfam" id="PF03109"/>
    </source>
</evidence>
<reference evidence="7" key="1">
    <citation type="journal article" date="2019" name="Int. J. Syst. Evol. Microbiol.">
        <title>The Global Catalogue of Microorganisms (GCM) 10K type strain sequencing project: providing services to taxonomists for standard genome sequencing and annotation.</title>
        <authorList>
            <consortium name="The Broad Institute Genomics Platform"/>
            <consortium name="The Broad Institute Genome Sequencing Center for Infectious Disease"/>
            <person name="Wu L."/>
            <person name="Ma J."/>
        </authorList>
    </citation>
    <scope>NUCLEOTIDE SEQUENCE [LARGE SCALE GENOMIC DNA]</scope>
    <source>
        <strain evidence="7">CCUG 55328</strain>
    </source>
</reference>
<evidence type="ECO:0000313" key="7">
    <source>
        <dbReference type="Proteomes" id="UP001597151"/>
    </source>
</evidence>
<dbReference type="Proteomes" id="UP001597151">
    <property type="component" value="Unassembled WGS sequence"/>
</dbReference>
<keyword evidence="2 6" id="KW-0808">Transferase</keyword>
<dbReference type="InterPro" id="IPR051409">
    <property type="entry name" value="Atypical_kinase_ADCK"/>
</dbReference>
<dbReference type="InterPro" id="IPR011009">
    <property type="entry name" value="Kinase-like_dom_sf"/>
</dbReference>
<dbReference type="EC" id="2.7.-.-" evidence="6"/>
<evidence type="ECO:0000256" key="3">
    <source>
        <dbReference type="ARBA" id="ARBA00022741"/>
    </source>
</evidence>
<dbReference type="GO" id="GO:0016301">
    <property type="term" value="F:kinase activity"/>
    <property type="evidence" value="ECO:0007669"/>
    <property type="project" value="UniProtKB-KW"/>
</dbReference>
<organism evidence="6 7">
    <name type="scientific">Seohaeicola saemankumensis</name>
    <dbReference type="NCBI Taxonomy" id="481181"/>
    <lineage>
        <taxon>Bacteria</taxon>
        <taxon>Pseudomonadati</taxon>
        <taxon>Pseudomonadota</taxon>
        <taxon>Alphaproteobacteria</taxon>
        <taxon>Rhodobacterales</taxon>
        <taxon>Roseobacteraceae</taxon>
        <taxon>Seohaeicola</taxon>
    </lineage>
</organism>
<keyword evidence="3" id="KW-0547">Nucleotide-binding</keyword>
<dbReference type="InterPro" id="IPR034646">
    <property type="entry name" value="ADCK3_dom"/>
</dbReference>
<dbReference type="CDD" id="cd13970">
    <property type="entry name" value="ABC1_ADCK3"/>
    <property type="match status" value="1"/>
</dbReference>
<dbReference type="InterPro" id="IPR004147">
    <property type="entry name" value="ABC1_dom"/>
</dbReference>
<accession>A0ABW3T934</accession>
<name>A0ABW3T934_9RHOB</name>
<comment type="caution">
    <text evidence="6">The sequence shown here is derived from an EMBL/GenBank/DDBJ whole genome shotgun (WGS) entry which is preliminary data.</text>
</comment>
<dbReference type="PANTHER" id="PTHR43851:SF3">
    <property type="entry name" value="COENZYME Q8"/>
    <property type="match status" value="1"/>
</dbReference>
<dbReference type="SUPFAM" id="SSF56112">
    <property type="entry name" value="Protein kinase-like (PK-like)"/>
    <property type="match status" value="1"/>
</dbReference>
<sequence length="460" mass="50285">MAEQAMSQQDQDHDAIALPDGRIGRLLRLGGMTSGLVGDMAAAGLRQVARGQRPRLQQMILTPQAAARVTRDLRVMRGAAMKLGQMLSMDPGVVLPPEMTTILAALRDEAHHMPPAQLRDVLDAEWGRDWRRRFSRFDVRPFAAASIGQVHRARTQDGQDLAIKVQYPGVAGSIDSDIANMGSLLRLPGLLPRGLDIAPMLAELREQLHAEVDYTAEARNLSDFNRLLAGSEGFCLPVLHPELSTPRVLAMTYLDSQPLDALLTEPQALRDRVAGQLITLLLHELFDFRTMQTDPNLANFRYDPGTGRIILLDFGAVTRFSPDQAQGFRTLLRAGLAQDRAAAEAALTALGYIGPETPASLLWRILDMFETAMTPLRDDAPFDFAASDLAYRLNAMGLALGQDPDMAQTPPEGTLFLHRKIAGMYLLAARLKARIAIRPLVAAHAADPAHATPRPDRASA</sequence>
<dbReference type="EMBL" id="JBHTKR010000001">
    <property type="protein sequence ID" value="MFD1193408.1"/>
    <property type="molecule type" value="Genomic_DNA"/>
</dbReference>
<dbReference type="PANTHER" id="PTHR43851">
    <property type="match status" value="1"/>
</dbReference>
<proteinExistence type="inferred from homology"/>
<gene>
    <name evidence="6" type="ORF">ACFQ3C_01830</name>
</gene>
<keyword evidence="7" id="KW-1185">Reference proteome</keyword>
<dbReference type="RefSeq" id="WP_380788666.1">
    <property type="nucleotide sequence ID" value="NZ_JBHTKR010000001.1"/>
</dbReference>
<keyword evidence="4" id="KW-0067">ATP-binding</keyword>
<dbReference type="Pfam" id="PF03109">
    <property type="entry name" value="ABC1"/>
    <property type="match status" value="1"/>
</dbReference>
<feature type="domain" description="ABC1 atypical kinase-like" evidence="5">
    <location>
        <begin position="106"/>
        <end position="342"/>
    </location>
</feature>